<proteinExistence type="predicted"/>
<evidence type="ECO:0000313" key="10">
    <source>
        <dbReference type="EMBL" id="PTA66905.1"/>
    </source>
</evidence>
<sequence length="455" mass="49391">MQRVLDAQARTQLLSELTGQVSAMENGQRGFVITGQAGFLAPYQEAQASFQAAAYALHDLSVDDAQRRTLARVQALVGRWQQEAAQPEIEARLTSLDRAAALVGRGRGRALLNQVRAQLSVMTTQENSRLSEATRQSQATLSAVRWFSVGGLLLGMALLVVTASRVARTVGRHVQELGAAAQDMARGAYTRRMPGSPVQELGVLGAQFDRMAGAVQEREHQLRRSNRELEQFTYVASHDLQEPLRTIGSYTELLARRYAGQLDERADQYIAFTTAATQRLKTLIQDLLTYSRVRRAEREAVPVNLGPLVQGLLAELAPQIQAAQAEVRVDPLPTVTTTPDLLRQALHHLISNALKFRGERPARVQVTAVRAGARWVLAVQDSGIGIAPEYHERIFGVFQRLHSTDAYPGSGIGLAVARAVAEGLGAELWLESTPGQGSTFFLGLPGGPAEGDAPA</sequence>
<comment type="subcellular location">
    <subcellularLocation>
        <location evidence="2">Membrane</location>
    </subcellularLocation>
</comment>
<keyword evidence="7" id="KW-0812">Transmembrane</keyword>
<reference evidence="10 11" key="1">
    <citation type="submission" date="2018-03" db="EMBL/GenBank/DDBJ databases">
        <title>Draft genome of Deinococcus sp. OD32.</title>
        <authorList>
            <person name="Wang X.-P."/>
            <person name="Du Z.-J."/>
        </authorList>
    </citation>
    <scope>NUCLEOTIDE SEQUENCE [LARGE SCALE GENOMIC DNA]</scope>
    <source>
        <strain evidence="10 11">OD32</strain>
    </source>
</reference>
<keyword evidence="5" id="KW-0808">Transferase</keyword>
<dbReference type="Pfam" id="PF00672">
    <property type="entry name" value="HAMP"/>
    <property type="match status" value="1"/>
</dbReference>
<dbReference type="EMBL" id="PYSV01000018">
    <property type="protein sequence ID" value="PTA66905.1"/>
    <property type="molecule type" value="Genomic_DNA"/>
</dbReference>
<name>A0A2T3W4S9_9DEIO</name>
<dbReference type="CDD" id="cd19410">
    <property type="entry name" value="HK9-like_sensor"/>
    <property type="match status" value="1"/>
</dbReference>
<dbReference type="Gene3D" id="3.30.565.10">
    <property type="entry name" value="Histidine kinase-like ATPase, C-terminal domain"/>
    <property type="match status" value="1"/>
</dbReference>
<comment type="caution">
    <text evidence="10">The sequence shown here is derived from an EMBL/GenBank/DDBJ whole genome shotgun (WGS) entry which is preliminary data.</text>
</comment>
<dbReference type="PANTHER" id="PTHR42878">
    <property type="entry name" value="TWO-COMPONENT HISTIDINE KINASE"/>
    <property type="match status" value="1"/>
</dbReference>
<comment type="catalytic activity">
    <reaction evidence="1">
        <text>ATP + protein L-histidine = ADP + protein N-phospho-L-histidine.</text>
        <dbReference type="EC" id="2.7.13.3"/>
    </reaction>
</comment>
<organism evidence="10 11">
    <name type="scientific">Deinococcus arcticus</name>
    <dbReference type="NCBI Taxonomy" id="2136176"/>
    <lineage>
        <taxon>Bacteria</taxon>
        <taxon>Thermotogati</taxon>
        <taxon>Deinococcota</taxon>
        <taxon>Deinococci</taxon>
        <taxon>Deinococcales</taxon>
        <taxon>Deinococcaceae</taxon>
        <taxon>Deinococcus</taxon>
    </lineage>
</organism>
<dbReference type="GO" id="GO:0000156">
    <property type="term" value="F:phosphorelay response regulator activity"/>
    <property type="evidence" value="ECO:0007669"/>
    <property type="project" value="TreeGrafter"/>
</dbReference>
<protein>
    <recommendedName>
        <fullName evidence="3">histidine kinase</fullName>
        <ecNumber evidence="3">2.7.13.3</ecNumber>
    </recommendedName>
</protein>
<dbReference type="GO" id="GO:0030295">
    <property type="term" value="F:protein kinase activator activity"/>
    <property type="evidence" value="ECO:0007669"/>
    <property type="project" value="TreeGrafter"/>
</dbReference>
<dbReference type="EC" id="2.7.13.3" evidence="3"/>
<feature type="domain" description="Histidine kinase" evidence="8">
    <location>
        <begin position="235"/>
        <end position="448"/>
    </location>
</feature>
<evidence type="ECO:0000256" key="4">
    <source>
        <dbReference type="ARBA" id="ARBA00022553"/>
    </source>
</evidence>
<dbReference type="GO" id="GO:0007234">
    <property type="term" value="P:osmosensory signaling via phosphorelay pathway"/>
    <property type="evidence" value="ECO:0007669"/>
    <property type="project" value="TreeGrafter"/>
</dbReference>
<dbReference type="SMART" id="SM00304">
    <property type="entry name" value="HAMP"/>
    <property type="match status" value="1"/>
</dbReference>
<evidence type="ECO:0000256" key="1">
    <source>
        <dbReference type="ARBA" id="ARBA00000085"/>
    </source>
</evidence>
<dbReference type="PRINTS" id="PR00344">
    <property type="entry name" value="BCTRLSENSOR"/>
</dbReference>
<dbReference type="Pfam" id="PF00512">
    <property type="entry name" value="HisKA"/>
    <property type="match status" value="1"/>
</dbReference>
<evidence type="ECO:0000256" key="7">
    <source>
        <dbReference type="SAM" id="Phobius"/>
    </source>
</evidence>
<keyword evidence="11" id="KW-1185">Reference proteome</keyword>
<evidence type="ECO:0000259" key="8">
    <source>
        <dbReference type="PROSITE" id="PS50109"/>
    </source>
</evidence>
<dbReference type="InterPro" id="IPR036097">
    <property type="entry name" value="HisK_dim/P_sf"/>
</dbReference>
<dbReference type="PROSITE" id="PS50885">
    <property type="entry name" value="HAMP"/>
    <property type="match status" value="1"/>
</dbReference>
<feature type="transmembrane region" description="Helical" evidence="7">
    <location>
        <begin position="143"/>
        <end position="163"/>
    </location>
</feature>
<accession>A0A2T3W4S9</accession>
<evidence type="ECO:0000256" key="5">
    <source>
        <dbReference type="ARBA" id="ARBA00022679"/>
    </source>
</evidence>
<dbReference type="InterPro" id="IPR004358">
    <property type="entry name" value="Sig_transdc_His_kin-like_C"/>
</dbReference>
<dbReference type="Gene3D" id="1.10.287.130">
    <property type="match status" value="1"/>
</dbReference>
<dbReference type="CDD" id="cd06225">
    <property type="entry name" value="HAMP"/>
    <property type="match status" value="1"/>
</dbReference>
<keyword evidence="7" id="KW-1133">Transmembrane helix</keyword>
<gene>
    <name evidence="10" type="ORF">C8263_15540</name>
</gene>
<dbReference type="GO" id="GO:0016020">
    <property type="term" value="C:membrane"/>
    <property type="evidence" value="ECO:0007669"/>
    <property type="project" value="UniProtKB-SubCell"/>
</dbReference>
<dbReference type="Pfam" id="PF02518">
    <property type="entry name" value="HATPase_c"/>
    <property type="match status" value="1"/>
</dbReference>
<dbReference type="Pfam" id="PF05227">
    <property type="entry name" value="CHASE3"/>
    <property type="match status" value="1"/>
</dbReference>
<evidence type="ECO:0000256" key="3">
    <source>
        <dbReference type="ARBA" id="ARBA00012438"/>
    </source>
</evidence>
<evidence type="ECO:0000259" key="9">
    <source>
        <dbReference type="PROSITE" id="PS50885"/>
    </source>
</evidence>
<keyword evidence="4" id="KW-0597">Phosphoprotein</keyword>
<dbReference type="SMART" id="SM00388">
    <property type="entry name" value="HisKA"/>
    <property type="match status" value="1"/>
</dbReference>
<evidence type="ECO:0000313" key="11">
    <source>
        <dbReference type="Proteomes" id="UP000240317"/>
    </source>
</evidence>
<dbReference type="InterPro" id="IPR003660">
    <property type="entry name" value="HAMP_dom"/>
</dbReference>
<dbReference type="OrthoDB" id="9759607at2"/>
<evidence type="ECO:0000256" key="2">
    <source>
        <dbReference type="ARBA" id="ARBA00004370"/>
    </source>
</evidence>
<dbReference type="SUPFAM" id="SSF47384">
    <property type="entry name" value="Homodimeric domain of signal transducing histidine kinase"/>
    <property type="match status" value="1"/>
</dbReference>
<dbReference type="Proteomes" id="UP000240317">
    <property type="component" value="Unassembled WGS sequence"/>
</dbReference>
<keyword evidence="7" id="KW-0472">Membrane</keyword>
<dbReference type="GO" id="GO:0000155">
    <property type="term" value="F:phosphorelay sensor kinase activity"/>
    <property type="evidence" value="ECO:0007669"/>
    <property type="project" value="InterPro"/>
</dbReference>
<dbReference type="InterPro" id="IPR007891">
    <property type="entry name" value="CHASE3"/>
</dbReference>
<feature type="domain" description="HAMP" evidence="9">
    <location>
        <begin position="168"/>
        <end position="220"/>
    </location>
</feature>
<dbReference type="InterPro" id="IPR003661">
    <property type="entry name" value="HisK_dim/P_dom"/>
</dbReference>
<evidence type="ECO:0000256" key="6">
    <source>
        <dbReference type="ARBA" id="ARBA00022777"/>
    </source>
</evidence>
<dbReference type="SMART" id="SM00387">
    <property type="entry name" value="HATPase_c"/>
    <property type="match status" value="1"/>
</dbReference>
<dbReference type="Gene3D" id="6.10.340.10">
    <property type="match status" value="1"/>
</dbReference>
<dbReference type="InterPro" id="IPR036890">
    <property type="entry name" value="HATPase_C_sf"/>
</dbReference>
<dbReference type="PROSITE" id="PS50109">
    <property type="entry name" value="HIS_KIN"/>
    <property type="match status" value="1"/>
</dbReference>
<dbReference type="InterPro" id="IPR003594">
    <property type="entry name" value="HATPase_dom"/>
</dbReference>
<keyword evidence="6 10" id="KW-0418">Kinase</keyword>
<dbReference type="CDD" id="cd00082">
    <property type="entry name" value="HisKA"/>
    <property type="match status" value="1"/>
</dbReference>
<dbReference type="InterPro" id="IPR050351">
    <property type="entry name" value="BphY/WalK/GraS-like"/>
</dbReference>
<dbReference type="AlphaFoldDB" id="A0A2T3W4S9"/>
<dbReference type="PANTHER" id="PTHR42878:SF15">
    <property type="entry name" value="BACTERIOPHYTOCHROME"/>
    <property type="match status" value="1"/>
</dbReference>
<dbReference type="SUPFAM" id="SSF55874">
    <property type="entry name" value="ATPase domain of HSP90 chaperone/DNA topoisomerase II/histidine kinase"/>
    <property type="match status" value="1"/>
</dbReference>
<dbReference type="InterPro" id="IPR005467">
    <property type="entry name" value="His_kinase_dom"/>
</dbReference>